<keyword evidence="15" id="KW-1185">Reference proteome</keyword>
<dbReference type="NCBIfam" id="TIGR02193">
    <property type="entry name" value="heptsyl_trn_I"/>
    <property type="match status" value="1"/>
</dbReference>
<evidence type="ECO:0000256" key="12">
    <source>
        <dbReference type="ARBA" id="ARBA00044330"/>
    </source>
</evidence>
<gene>
    <name evidence="14" type="primary">rfaC</name>
    <name evidence="14" type="ORF">MBHS_03575</name>
</gene>
<name>A0A1H6FC75_9GAMM</name>
<keyword evidence="3" id="KW-1003">Cell membrane</keyword>
<reference evidence="14 15" key="1">
    <citation type="submission" date="2016-10" db="EMBL/GenBank/DDBJ databases">
        <authorList>
            <person name="de Groot N.N."/>
        </authorList>
    </citation>
    <scope>NUCLEOTIDE SEQUENCE [LARGE SCALE GENOMIC DNA]</scope>
    <source>
        <strain evidence="14">MBHS1</strain>
    </source>
</reference>
<dbReference type="Gene3D" id="3.40.50.2000">
    <property type="entry name" value="Glycogen Phosphorylase B"/>
    <property type="match status" value="2"/>
</dbReference>
<evidence type="ECO:0000313" key="14">
    <source>
        <dbReference type="EMBL" id="SEH07690.1"/>
    </source>
</evidence>
<dbReference type="InterPro" id="IPR011908">
    <property type="entry name" value="LipoPS_heptosylTferase-I"/>
</dbReference>
<evidence type="ECO:0000256" key="5">
    <source>
        <dbReference type="ARBA" id="ARBA00022676"/>
    </source>
</evidence>
<comment type="subcellular location">
    <subcellularLocation>
        <location evidence="1">Cell inner membrane</location>
        <topology evidence="1">Peripheral membrane protein</topology>
        <orientation evidence="1">Cytoplasmic side</orientation>
    </subcellularLocation>
</comment>
<evidence type="ECO:0000256" key="11">
    <source>
        <dbReference type="ARBA" id="ARBA00044190"/>
    </source>
</evidence>
<dbReference type="EC" id="2.4.99.23" evidence="10"/>
<keyword evidence="6 14" id="KW-0808">Transferase</keyword>
<comment type="pathway">
    <text evidence="2">Bacterial outer membrane biogenesis; LPS core biosynthesis.</text>
</comment>
<dbReference type="GO" id="GO:0009244">
    <property type="term" value="P:lipopolysaccharide core region biosynthetic process"/>
    <property type="evidence" value="ECO:0007669"/>
    <property type="project" value="InterPro"/>
</dbReference>
<protein>
    <recommendedName>
        <fullName evidence="11">Lipopolysaccharide heptosyltransferase 1</fullName>
        <ecNumber evidence="10">2.4.99.23</ecNumber>
    </recommendedName>
    <alternativeName>
        <fullName evidence="12">ADP-heptose:lipopolysaccharide heptosyltransferase I</fullName>
    </alternativeName>
</protein>
<dbReference type="PANTHER" id="PTHR30160">
    <property type="entry name" value="TETRAACYLDISACCHARIDE 4'-KINASE-RELATED"/>
    <property type="match status" value="1"/>
</dbReference>
<dbReference type="InterPro" id="IPR051199">
    <property type="entry name" value="LPS_LOS_Heptosyltrfase"/>
</dbReference>
<evidence type="ECO:0000256" key="4">
    <source>
        <dbReference type="ARBA" id="ARBA00022519"/>
    </source>
</evidence>
<keyword evidence="5" id="KW-0328">Glycosyltransferase</keyword>
<evidence type="ECO:0000256" key="7">
    <source>
        <dbReference type="ARBA" id="ARBA00022985"/>
    </source>
</evidence>
<dbReference type="GO" id="GO:0008713">
    <property type="term" value="F:ADP-heptose-lipopolysaccharide heptosyltransferase activity"/>
    <property type="evidence" value="ECO:0007669"/>
    <property type="project" value="TreeGrafter"/>
</dbReference>
<proteinExistence type="inferred from homology"/>
<dbReference type="CDD" id="cd03789">
    <property type="entry name" value="GT9_LPS_heptosyltransferase"/>
    <property type="match status" value="1"/>
</dbReference>
<dbReference type="GO" id="GO:0005829">
    <property type="term" value="C:cytosol"/>
    <property type="evidence" value="ECO:0007669"/>
    <property type="project" value="TreeGrafter"/>
</dbReference>
<dbReference type="GO" id="GO:0005886">
    <property type="term" value="C:plasma membrane"/>
    <property type="evidence" value="ECO:0007669"/>
    <property type="project" value="UniProtKB-SubCell"/>
</dbReference>
<dbReference type="PANTHER" id="PTHR30160:SF19">
    <property type="entry name" value="LIPOPOLYSACCHARIDE HEPTOSYLTRANSFERASE 1"/>
    <property type="match status" value="1"/>
</dbReference>
<keyword evidence="4" id="KW-0997">Cell inner membrane</keyword>
<sequence length="344" mass="38678">MPINAPKQILIIKLSSLGDVIHTLPALTDAKKHHPDITFDWVVEDAFSEIPTWHPAVSEVIPANLRSWRKNLWRTWRSHQWQNFKAMMQSTYYDQIIDAQGLLKSSLIARYANGQRYGLDYQSAREPVAAFFYHQRFAVAKGQHAITRTRSLFAQALDYPLPDTPPEYGLSSYSFTTLMPKRPTLVFLHGTTWASKHWPDRNWVALAKRAAKAGFRVRVPWGNEAERRRAEKIADVHEQVTRMGASNLQGLAAELSTAVAVVGVDTGLAHLAAALNVPSLTLYTSTNPGLTGTLGKNQLHLQADFPCAPCFQRNCHLPQDAKTCYDSLPVDKVWDKLMDTIAQH</sequence>
<keyword evidence="8" id="KW-0472">Membrane</keyword>
<dbReference type="SUPFAM" id="SSF53756">
    <property type="entry name" value="UDP-Glycosyltransferase/glycogen phosphorylase"/>
    <property type="match status" value="1"/>
</dbReference>
<organism evidence="14 15">
    <name type="scientific">Candidatus Venteria ishoeyi</name>
    <dbReference type="NCBI Taxonomy" id="1899563"/>
    <lineage>
        <taxon>Bacteria</taxon>
        <taxon>Pseudomonadati</taxon>
        <taxon>Pseudomonadota</taxon>
        <taxon>Gammaproteobacteria</taxon>
        <taxon>Thiotrichales</taxon>
        <taxon>Thiotrichaceae</taxon>
        <taxon>Venteria</taxon>
    </lineage>
</organism>
<evidence type="ECO:0000256" key="8">
    <source>
        <dbReference type="ARBA" id="ARBA00023136"/>
    </source>
</evidence>
<evidence type="ECO:0000256" key="9">
    <source>
        <dbReference type="ARBA" id="ARBA00043995"/>
    </source>
</evidence>
<dbReference type="EMBL" id="FMSV02000538">
    <property type="protein sequence ID" value="SEH07690.1"/>
    <property type="molecule type" value="Genomic_DNA"/>
</dbReference>
<dbReference type="AlphaFoldDB" id="A0A1H6FC75"/>
<evidence type="ECO:0000313" key="15">
    <source>
        <dbReference type="Proteomes" id="UP000236724"/>
    </source>
</evidence>
<keyword evidence="7" id="KW-0448">Lipopolysaccharide biosynthesis</keyword>
<evidence type="ECO:0000256" key="1">
    <source>
        <dbReference type="ARBA" id="ARBA00004515"/>
    </source>
</evidence>
<dbReference type="InterPro" id="IPR002201">
    <property type="entry name" value="Glyco_trans_9"/>
</dbReference>
<evidence type="ECO:0000256" key="3">
    <source>
        <dbReference type="ARBA" id="ARBA00022475"/>
    </source>
</evidence>
<dbReference type="OrthoDB" id="9767552at2"/>
<evidence type="ECO:0000256" key="13">
    <source>
        <dbReference type="ARBA" id="ARBA00049201"/>
    </source>
</evidence>
<dbReference type="RefSeq" id="WP_103921320.1">
    <property type="nucleotide sequence ID" value="NZ_FMSV02000538.1"/>
</dbReference>
<evidence type="ECO:0000256" key="2">
    <source>
        <dbReference type="ARBA" id="ARBA00004713"/>
    </source>
</evidence>
<comment type="catalytic activity">
    <reaction evidence="13">
        <text>an alpha-Kdo-(2-&gt;4)-alpha-Kdo-(2-&gt;6)-lipid A + ADP-L-glycero-beta-D-manno-heptose = an L-alpha-D-Hep-(1-&gt;5)-[alpha-Kdo-(2-&gt;4)]-alpha-Kdo-(2-&gt;6)-lipid A + ADP + H(+)</text>
        <dbReference type="Rhea" id="RHEA:74067"/>
        <dbReference type="ChEBI" id="CHEBI:15378"/>
        <dbReference type="ChEBI" id="CHEBI:61506"/>
        <dbReference type="ChEBI" id="CHEBI:176431"/>
        <dbReference type="ChEBI" id="CHEBI:193068"/>
        <dbReference type="ChEBI" id="CHEBI:456216"/>
        <dbReference type="EC" id="2.4.99.23"/>
    </reaction>
</comment>
<dbReference type="Pfam" id="PF01075">
    <property type="entry name" value="Glyco_transf_9"/>
    <property type="match status" value="1"/>
</dbReference>
<accession>A0A1H6FC75</accession>
<evidence type="ECO:0000256" key="10">
    <source>
        <dbReference type="ARBA" id="ARBA00044041"/>
    </source>
</evidence>
<dbReference type="Proteomes" id="UP000236724">
    <property type="component" value="Unassembled WGS sequence"/>
</dbReference>
<evidence type="ECO:0000256" key="6">
    <source>
        <dbReference type="ARBA" id="ARBA00022679"/>
    </source>
</evidence>
<comment type="similarity">
    <text evidence="9">Belongs to the glycosyltransferase 9 family.</text>
</comment>